<dbReference type="Pfam" id="PF21547">
    <property type="entry name" value="TTI1"/>
    <property type="match status" value="1"/>
</dbReference>
<organism evidence="3 4">
    <name type="scientific">Acanthoscelides obtectus</name>
    <name type="common">Bean weevil</name>
    <name type="synonym">Bruchus obtectus</name>
    <dbReference type="NCBI Taxonomy" id="200917"/>
    <lineage>
        <taxon>Eukaryota</taxon>
        <taxon>Metazoa</taxon>
        <taxon>Ecdysozoa</taxon>
        <taxon>Arthropoda</taxon>
        <taxon>Hexapoda</taxon>
        <taxon>Insecta</taxon>
        <taxon>Pterygota</taxon>
        <taxon>Neoptera</taxon>
        <taxon>Endopterygota</taxon>
        <taxon>Coleoptera</taxon>
        <taxon>Polyphaga</taxon>
        <taxon>Cucujiformia</taxon>
        <taxon>Chrysomeloidea</taxon>
        <taxon>Chrysomelidae</taxon>
        <taxon>Bruchinae</taxon>
        <taxon>Bruchini</taxon>
        <taxon>Acanthoscelides</taxon>
    </lineage>
</organism>
<proteinExistence type="predicted"/>
<dbReference type="InterPro" id="IPR049362">
    <property type="entry name" value="TTI1_rpt"/>
</dbReference>
<gene>
    <name evidence="3" type="ORF">ACAOBT_LOCUS19706</name>
</gene>
<accession>A0A9P0PLM1</accession>
<evidence type="ECO:0000259" key="1">
    <source>
        <dbReference type="Pfam" id="PF24173"/>
    </source>
</evidence>
<dbReference type="PANTHER" id="PTHR18460">
    <property type="entry name" value="TEL2 INTERACTING PROTEIN 1 TTI1 FAMILY MEMBER"/>
    <property type="match status" value="1"/>
</dbReference>
<dbReference type="PANTHER" id="PTHR18460:SF3">
    <property type="entry name" value="TELO2-INTERACTING PROTEIN 1 HOMOLOG"/>
    <property type="match status" value="1"/>
</dbReference>
<dbReference type="InterPro" id="IPR057566">
    <property type="entry name" value="TPR_TTI1_N"/>
</dbReference>
<sequence length="854" mass="98903">MSMVVFVALELARAETMLALRIEAMKCIMSVARVLKDEEFEDVNMRFQISELFIFFLPGVSKGLHEIIMSDEKINHKVPMIALKAWGRVTTMVMQNYNHPVQRSTLQEASIHEESSSSTTNKRTIKEKVDELFKNTSRTPEWYRDNDEKIEKIVKSFCKLVTHQHPNVRLELLKTSELILKNCLMSMPKSARHFIQIIIIMTQDVEPPIRSRSKELLETLANTWSTEEMRTIFDYMEAEFIRTIYNLPSTFGGLDDGKKLASVNLIIGYLILYSKFELIDVLLNVTHLRNLVHALMSVSQLKNSADVFETKESGKIFYDPYEQVKWKQFVHYRNEAITTHIEKLCHLLGRNNGTFRTVVDFILDFFNIYRDNFKEAVLLMNAILTSCELNPENIDILKRVLFTYMDPTFFDVPLEVKTDHYTLAEIHNNIIQVCVLMEGVGCIATRLGLHFKSILQRVLPSVFEKAGNRQPYVSSIGVLVLKNISQACGYSDISALISSNIDYISFHLSHQQRATGKANLLPVISIILKHTRLDVLPYVSILIEDSINSFHENKQFTLSYLEVFNEFVLTLRSWLGIVTKVNDVKSREERYKEAEGFKVTGIEEQDDFSDEAVTRNSAEDMQKNQEELLKEVEVPEIAEYKKPKPPLYVRLLTDILCEALNFIPSKNNELRLKALEIFINGVEILQDWEDELLPIVHKVWSPLVDHFKEIDDPLVTNYSFKLLIILARVSKDFIRYRTTKEALPHILDLLEKLSRKSYMKDRGSPYRYTQTYKLQLAILKDIGHVLVDMDINEKHIGNVIEVLRLYMSNRQPAPLRELALKSVNMLFTYDSNAVSSKFNQCQTDFELHKTEYSD</sequence>
<dbReference type="Pfam" id="PF24176">
    <property type="entry name" value="TPR_TTI1_2nd"/>
    <property type="match status" value="1"/>
</dbReference>
<evidence type="ECO:0000313" key="4">
    <source>
        <dbReference type="Proteomes" id="UP001152888"/>
    </source>
</evidence>
<reference evidence="3" key="1">
    <citation type="submission" date="2022-03" db="EMBL/GenBank/DDBJ databases">
        <authorList>
            <person name="Sayadi A."/>
        </authorList>
    </citation>
    <scope>NUCLEOTIDE SEQUENCE</scope>
</reference>
<dbReference type="Gene3D" id="1.25.10.10">
    <property type="entry name" value="Leucine-rich Repeat Variant"/>
    <property type="match status" value="1"/>
</dbReference>
<evidence type="ECO:0000313" key="3">
    <source>
        <dbReference type="EMBL" id="CAH1990516.1"/>
    </source>
</evidence>
<dbReference type="SUPFAM" id="SSF48371">
    <property type="entry name" value="ARM repeat"/>
    <property type="match status" value="1"/>
</dbReference>
<name>A0A9P0PLM1_ACAOB</name>
<dbReference type="Proteomes" id="UP001152888">
    <property type="component" value="Unassembled WGS sequence"/>
</dbReference>
<dbReference type="EMBL" id="CAKOFQ010007090">
    <property type="protein sequence ID" value="CAH1990516.1"/>
    <property type="molecule type" value="Genomic_DNA"/>
</dbReference>
<dbReference type="InterPro" id="IPR052587">
    <property type="entry name" value="TELO2-interacting_protein_1"/>
</dbReference>
<evidence type="ECO:0000259" key="2">
    <source>
        <dbReference type="Pfam" id="PF24181"/>
    </source>
</evidence>
<dbReference type="OrthoDB" id="49511at2759"/>
<dbReference type="GO" id="GO:0005737">
    <property type="term" value="C:cytoplasm"/>
    <property type="evidence" value="ECO:0007669"/>
    <property type="project" value="TreeGrafter"/>
</dbReference>
<feature type="domain" description="TTI1 C-terminal TPR" evidence="2">
    <location>
        <begin position="563"/>
        <end position="834"/>
    </location>
</feature>
<dbReference type="AlphaFoldDB" id="A0A9P0PLM1"/>
<dbReference type="Pfam" id="PF24173">
    <property type="entry name" value="TPR_TTI1_N"/>
    <property type="match status" value="1"/>
</dbReference>
<dbReference type="Pfam" id="PF24181">
    <property type="entry name" value="TPR_TTI1_C"/>
    <property type="match status" value="1"/>
</dbReference>
<keyword evidence="4" id="KW-1185">Reference proteome</keyword>
<feature type="domain" description="TTI1 N-terminal TPR" evidence="1">
    <location>
        <begin position="3"/>
        <end position="204"/>
    </location>
</feature>
<dbReference type="InterPro" id="IPR016024">
    <property type="entry name" value="ARM-type_fold"/>
</dbReference>
<comment type="caution">
    <text evidence="3">The sequence shown here is derived from an EMBL/GenBank/DDBJ whole genome shotgun (WGS) entry which is preliminary data.</text>
</comment>
<dbReference type="InterPro" id="IPR011989">
    <property type="entry name" value="ARM-like"/>
</dbReference>
<dbReference type="InterPro" id="IPR057567">
    <property type="entry name" value="TPR_TTI1_C"/>
</dbReference>
<protein>
    <submittedName>
        <fullName evidence="3">Uncharacterized protein</fullName>
    </submittedName>
</protein>